<evidence type="ECO:0000313" key="2">
    <source>
        <dbReference type="Proteomes" id="UP000887565"/>
    </source>
</evidence>
<evidence type="ECO:0000256" key="1">
    <source>
        <dbReference type="SAM" id="Phobius"/>
    </source>
</evidence>
<dbReference type="Proteomes" id="UP000887565">
    <property type="component" value="Unplaced"/>
</dbReference>
<keyword evidence="1" id="KW-0472">Membrane</keyword>
<sequence length="125" mass="14592">MVPILLSLEKMFSKQRLDNIVIHRLLFNNFVFVFIYAFFAFYESANIPCGMNRTFHIGDNHEIQDLPQNIRISKRSENAGLILISICLSKTKHMHAESRCMIQGPKTTINHLQLPIMQIKTYYGY</sequence>
<keyword evidence="1" id="KW-0812">Transmembrane</keyword>
<feature type="transmembrane region" description="Helical" evidence="1">
    <location>
        <begin position="21"/>
        <end position="42"/>
    </location>
</feature>
<dbReference type="AlphaFoldDB" id="A0A915JWX2"/>
<keyword evidence="1" id="KW-1133">Transmembrane helix</keyword>
<proteinExistence type="predicted"/>
<name>A0A915JWX2_ROMCU</name>
<keyword evidence="2" id="KW-1185">Reference proteome</keyword>
<dbReference type="WBParaSite" id="nRc.2.0.1.t30227-RA">
    <property type="protein sequence ID" value="nRc.2.0.1.t30227-RA"/>
    <property type="gene ID" value="nRc.2.0.1.g30227"/>
</dbReference>
<organism evidence="2 3">
    <name type="scientific">Romanomermis culicivorax</name>
    <name type="common">Nematode worm</name>
    <dbReference type="NCBI Taxonomy" id="13658"/>
    <lineage>
        <taxon>Eukaryota</taxon>
        <taxon>Metazoa</taxon>
        <taxon>Ecdysozoa</taxon>
        <taxon>Nematoda</taxon>
        <taxon>Enoplea</taxon>
        <taxon>Dorylaimia</taxon>
        <taxon>Mermithida</taxon>
        <taxon>Mermithoidea</taxon>
        <taxon>Mermithidae</taxon>
        <taxon>Romanomermis</taxon>
    </lineage>
</organism>
<reference evidence="3" key="1">
    <citation type="submission" date="2022-11" db="UniProtKB">
        <authorList>
            <consortium name="WormBaseParasite"/>
        </authorList>
    </citation>
    <scope>IDENTIFICATION</scope>
</reference>
<protein>
    <submittedName>
        <fullName evidence="3">Uncharacterized protein</fullName>
    </submittedName>
</protein>
<accession>A0A915JWX2</accession>
<evidence type="ECO:0000313" key="3">
    <source>
        <dbReference type="WBParaSite" id="nRc.2.0.1.t30227-RA"/>
    </source>
</evidence>